<reference evidence="2 3" key="1">
    <citation type="journal article" date="2011" name="J. Bacteriol.">
        <title>Complete genome sequence of seawater bacterium Glaciecola nitratireducens FR1064T.</title>
        <authorList>
            <person name="Bian F."/>
            <person name="Qin Q.L."/>
            <person name="Xie B.B."/>
            <person name="Shu Y.L."/>
            <person name="Zhang X.Y."/>
            <person name="Yu Y."/>
            <person name="Chen B."/>
            <person name="Chen X.L."/>
            <person name="Zhou B.C."/>
            <person name="Zhang Y.Z."/>
        </authorList>
    </citation>
    <scope>NUCLEOTIDE SEQUENCE [LARGE SCALE GENOMIC DNA]</scope>
    <source>
        <strain evidence="3">JCM 12485 / KCTC 12276 / FR1064</strain>
    </source>
</reference>
<dbReference type="eggNOG" id="COG3544">
    <property type="taxonomic scope" value="Bacteria"/>
</dbReference>
<gene>
    <name evidence="2" type="ordered locus">GNIT_1859</name>
</gene>
<organism evidence="2 3">
    <name type="scientific">Glaciecola nitratireducens (strain JCM 12485 / KCTC 12276 / FR1064)</name>
    <dbReference type="NCBI Taxonomy" id="1085623"/>
    <lineage>
        <taxon>Bacteria</taxon>
        <taxon>Pseudomonadati</taxon>
        <taxon>Pseudomonadota</taxon>
        <taxon>Gammaproteobacteria</taxon>
        <taxon>Alteromonadales</taxon>
        <taxon>Alteromonadaceae</taxon>
        <taxon>Brumicola</taxon>
    </lineage>
</organism>
<dbReference type="EMBL" id="CP003060">
    <property type="protein sequence ID" value="AEP29968.1"/>
    <property type="molecule type" value="Genomic_DNA"/>
</dbReference>
<evidence type="ECO:0000259" key="1">
    <source>
        <dbReference type="Pfam" id="PF03713"/>
    </source>
</evidence>
<dbReference type="OrthoDB" id="8603558at2"/>
<dbReference type="AlphaFoldDB" id="G4QHI2"/>
<dbReference type="InterPro" id="IPR005183">
    <property type="entry name" value="DUF305_CopM-like"/>
</dbReference>
<dbReference type="KEGG" id="gni:GNIT_1859"/>
<dbReference type="Gene3D" id="1.20.1260.10">
    <property type="match status" value="1"/>
</dbReference>
<proteinExistence type="predicted"/>
<accession>G4QHI2</accession>
<name>G4QHI2_GLANF</name>
<dbReference type="HOGENOM" id="CLU_2699481_0_0_6"/>
<dbReference type="Proteomes" id="UP000009282">
    <property type="component" value="Chromosome"/>
</dbReference>
<dbReference type="InterPro" id="IPR012347">
    <property type="entry name" value="Ferritin-like"/>
</dbReference>
<keyword evidence="3" id="KW-1185">Reference proteome</keyword>
<feature type="domain" description="DUF305" evidence="1">
    <location>
        <begin position="1"/>
        <end position="59"/>
    </location>
</feature>
<dbReference type="Pfam" id="PF03713">
    <property type="entry name" value="DUF305"/>
    <property type="match status" value="1"/>
</dbReference>
<evidence type="ECO:0000313" key="2">
    <source>
        <dbReference type="EMBL" id="AEP29968.1"/>
    </source>
</evidence>
<evidence type="ECO:0000313" key="3">
    <source>
        <dbReference type="Proteomes" id="UP000009282"/>
    </source>
</evidence>
<sequence>MKAMIPHHSIAILTSGRANIEDPRVKKLANEIISAQEREIKEMKWLLEDIEKNGIATSANEASKRAVPEFSGQ</sequence>
<protein>
    <recommendedName>
        <fullName evidence="1">DUF305 domain-containing protein</fullName>
    </recommendedName>
</protein>
<dbReference type="STRING" id="1085623.GNIT_1859"/>